<dbReference type="NCBIfam" id="TIGR02267">
    <property type="entry name" value="DUSAM domain"/>
    <property type="match status" value="1"/>
</dbReference>
<evidence type="ECO:0000313" key="2">
    <source>
        <dbReference type="EMBL" id="RKH02198.1"/>
    </source>
</evidence>
<proteinExistence type="predicted"/>
<sequence length="124" mass="14042">MVEDLEGDWHQLRVLDTHAQQEGTVILDDALRTLLRRAGPSVAIPPAEVEAGLRTPEAATALLHQMRQRVTEGSRRMSDALHRMYRLRDQGDLDGARQQMRDLLSVEVVPYYRELAQGQLADLD</sequence>
<dbReference type="InterPro" id="IPR011753">
    <property type="entry name" value="DUSAM_dom"/>
</dbReference>
<dbReference type="OrthoDB" id="5502188at2"/>
<dbReference type="EMBL" id="RAWE01000058">
    <property type="protein sequence ID" value="RKH02198.1"/>
    <property type="molecule type" value="Genomic_DNA"/>
</dbReference>
<accession>A0A3A8K1L7</accession>
<evidence type="ECO:0000259" key="1">
    <source>
        <dbReference type="Pfam" id="PF09543"/>
    </source>
</evidence>
<dbReference type="AlphaFoldDB" id="A0A3A8K1L7"/>
<protein>
    <submittedName>
        <fullName evidence="2">DUF2379 domain-containing protein</fullName>
    </submittedName>
</protein>
<comment type="caution">
    <text evidence="2">The sequence shown here is derived from an EMBL/GenBank/DDBJ whole genome shotgun (WGS) entry which is preliminary data.</text>
</comment>
<name>A0A3A8K1L7_9BACT</name>
<dbReference type="Pfam" id="PF09543">
    <property type="entry name" value="DUF2379"/>
    <property type="match status" value="1"/>
</dbReference>
<gene>
    <name evidence="2" type="ORF">D7X32_17870</name>
</gene>
<feature type="domain" description="DUSAM" evidence="1">
    <location>
        <begin position="7"/>
        <end position="123"/>
    </location>
</feature>
<evidence type="ECO:0000313" key="3">
    <source>
        <dbReference type="Proteomes" id="UP000268313"/>
    </source>
</evidence>
<organism evidence="2 3">
    <name type="scientific">Corallococcus carmarthensis</name>
    <dbReference type="NCBI Taxonomy" id="2316728"/>
    <lineage>
        <taxon>Bacteria</taxon>
        <taxon>Pseudomonadati</taxon>
        <taxon>Myxococcota</taxon>
        <taxon>Myxococcia</taxon>
        <taxon>Myxococcales</taxon>
        <taxon>Cystobacterineae</taxon>
        <taxon>Myxococcaceae</taxon>
        <taxon>Corallococcus</taxon>
    </lineage>
</organism>
<keyword evidence="3" id="KW-1185">Reference proteome</keyword>
<dbReference type="RefSeq" id="WP_120603765.1">
    <property type="nucleotide sequence ID" value="NZ_RAWE01000058.1"/>
</dbReference>
<reference evidence="3" key="1">
    <citation type="submission" date="2018-09" db="EMBL/GenBank/DDBJ databases">
        <authorList>
            <person name="Livingstone P.G."/>
            <person name="Whitworth D.E."/>
        </authorList>
    </citation>
    <scope>NUCLEOTIDE SEQUENCE [LARGE SCALE GENOMIC DNA]</scope>
    <source>
        <strain evidence="3">CA043D</strain>
    </source>
</reference>
<dbReference type="Proteomes" id="UP000268313">
    <property type="component" value="Unassembled WGS sequence"/>
</dbReference>